<dbReference type="RefSeq" id="WP_166658005.1">
    <property type="nucleotide sequence ID" value="NZ_FNDV01000005.1"/>
</dbReference>
<accession>A0A1H0LVP4</accession>
<gene>
    <name evidence="2" type="ORF">SAMN05192558_104303</name>
</gene>
<dbReference type="STRING" id="504798.SAMN05421871_105157"/>
<organism evidence="2 3">
    <name type="scientific">Actinokineospora alba</name>
    <dbReference type="NCBI Taxonomy" id="504798"/>
    <lineage>
        <taxon>Bacteria</taxon>
        <taxon>Bacillati</taxon>
        <taxon>Actinomycetota</taxon>
        <taxon>Actinomycetes</taxon>
        <taxon>Pseudonocardiales</taxon>
        <taxon>Pseudonocardiaceae</taxon>
        <taxon>Actinokineospora</taxon>
    </lineage>
</organism>
<dbReference type="EMBL" id="FNJB01000004">
    <property type="protein sequence ID" value="SDO72195.1"/>
    <property type="molecule type" value="Genomic_DNA"/>
</dbReference>
<name>A0A1H0LVP4_9PSEU</name>
<keyword evidence="3" id="KW-1185">Reference proteome</keyword>
<feature type="region of interest" description="Disordered" evidence="1">
    <location>
        <begin position="30"/>
        <end position="50"/>
    </location>
</feature>
<dbReference type="Proteomes" id="UP000199651">
    <property type="component" value="Unassembled WGS sequence"/>
</dbReference>
<evidence type="ECO:0000313" key="2">
    <source>
        <dbReference type="EMBL" id="SDO72195.1"/>
    </source>
</evidence>
<evidence type="ECO:0000256" key="1">
    <source>
        <dbReference type="SAM" id="MobiDB-lite"/>
    </source>
</evidence>
<evidence type="ECO:0000313" key="3">
    <source>
        <dbReference type="Proteomes" id="UP000199651"/>
    </source>
</evidence>
<proteinExistence type="predicted"/>
<protein>
    <submittedName>
        <fullName evidence="2">Uncharacterized protein</fullName>
    </submittedName>
</protein>
<sequence>MDLLFLVLRTAGIAVVAGITLAVIVTRSGAGTSKEVSTQVGEADPVVRPK</sequence>
<reference evidence="3" key="1">
    <citation type="submission" date="2016-10" db="EMBL/GenBank/DDBJ databases">
        <authorList>
            <person name="Varghese N."/>
            <person name="Submissions S."/>
        </authorList>
    </citation>
    <scope>NUCLEOTIDE SEQUENCE [LARGE SCALE GENOMIC DNA]</scope>
    <source>
        <strain evidence="3">IBRC-M 10655</strain>
    </source>
</reference>
<dbReference type="AlphaFoldDB" id="A0A1H0LVP4"/>
<feature type="compositionally biased region" description="Polar residues" evidence="1">
    <location>
        <begin position="30"/>
        <end position="40"/>
    </location>
</feature>